<dbReference type="Proteomes" id="UP000049855">
    <property type="component" value="Unassembled WGS sequence"/>
</dbReference>
<feature type="transmembrane region" description="Helical" evidence="12">
    <location>
        <begin position="95"/>
        <end position="112"/>
    </location>
</feature>
<evidence type="ECO:0000256" key="11">
    <source>
        <dbReference type="ARBA" id="ARBA00023136"/>
    </source>
</evidence>
<dbReference type="GO" id="GO:0022857">
    <property type="term" value="F:transmembrane transporter activity"/>
    <property type="evidence" value="ECO:0007669"/>
    <property type="project" value="InterPro"/>
</dbReference>
<keyword evidence="3" id="KW-1003">Cell membrane</keyword>
<dbReference type="PANTHER" id="PTHR30561:SF9">
    <property type="entry name" value="4-AMINO-4-DEOXY-L-ARABINOSE-PHOSPHOUNDECAPRENOL FLIPPASE SUBUNIT ARNF-RELATED"/>
    <property type="match status" value="1"/>
</dbReference>
<evidence type="ECO:0000259" key="13">
    <source>
        <dbReference type="Pfam" id="PF00892"/>
    </source>
</evidence>
<dbReference type="InterPro" id="IPR000620">
    <property type="entry name" value="EamA_dom"/>
</dbReference>
<keyword evidence="10" id="KW-0443">Lipid metabolism</keyword>
<evidence type="ECO:0000256" key="4">
    <source>
        <dbReference type="ARBA" id="ARBA00022516"/>
    </source>
</evidence>
<comment type="subcellular location">
    <subcellularLocation>
        <location evidence="1">Cell membrane</location>
        <topology evidence="1">Multi-pass membrane protein</topology>
    </subcellularLocation>
</comment>
<gene>
    <name evidence="14" type="ORF">SpAn4DRAFT_3346</name>
</gene>
<feature type="domain" description="EamA" evidence="13">
    <location>
        <begin position="31"/>
        <end position="111"/>
    </location>
</feature>
<name>A0A0U1KZR5_9FIRM</name>
<dbReference type="InterPro" id="IPR037185">
    <property type="entry name" value="EmrE-like"/>
</dbReference>
<evidence type="ECO:0000313" key="14">
    <source>
        <dbReference type="EMBL" id="CQR72886.1"/>
    </source>
</evidence>
<keyword evidence="9 12" id="KW-1133">Transmembrane helix</keyword>
<dbReference type="AlphaFoldDB" id="A0A0U1KZR5"/>
<dbReference type="EMBL" id="CTRP01000011">
    <property type="protein sequence ID" value="CQR72886.1"/>
    <property type="molecule type" value="Genomic_DNA"/>
</dbReference>
<feature type="transmembrane region" description="Helical" evidence="12">
    <location>
        <begin position="41"/>
        <end position="62"/>
    </location>
</feature>
<dbReference type="SUPFAM" id="SSF103481">
    <property type="entry name" value="Multidrug resistance efflux transporter EmrE"/>
    <property type="match status" value="1"/>
</dbReference>
<evidence type="ECO:0000256" key="6">
    <source>
        <dbReference type="ARBA" id="ARBA00022556"/>
    </source>
</evidence>
<evidence type="ECO:0000256" key="3">
    <source>
        <dbReference type="ARBA" id="ARBA00022475"/>
    </source>
</evidence>
<evidence type="ECO:0000256" key="1">
    <source>
        <dbReference type="ARBA" id="ARBA00004651"/>
    </source>
</evidence>
<protein>
    <submittedName>
        <fullName evidence="14">Permease of the drug/metabolite transporter (DMT) superfamily</fullName>
    </submittedName>
</protein>
<evidence type="ECO:0000256" key="7">
    <source>
        <dbReference type="ARBA" id="ARBA00022692"/>
    </source>
</evidence>
<comment type="similarity">
    <text evidence="2">Belongs to the EamA transporter family.</text>
</comment>
<evidence type="ECO:0000256" key="12">
    <source>
        <dbReference type="SAM" id="Phobius"/>
    </source>
</evidence>
<organism evidence="14 15">
    <name type="scientific">Sporomusa ovata</name>
    <dbReference type="NCBI Taxonomy" id="2378"/>
    <lineage>
        <taxon>Bacteria</taxon>
        <taxon>Bacillati</taxon>
        <taxon>Bacillota</taxon>
        <taxon>Negativicutes</taxon>
        <taxon>Selenomonadales</taxon>
        <taxon>Sporomusaceae</taxon>
        <taxon>Sporomusa</taxon>
    </lineage>
</organism>
<evidence type="ECO:0000313" key="15">
    <source>
        <dbReference type="Proteomes" id="UP000049855"/>
    </source>
</evidence>
<dbReference type="InterPro" id="IPR000390">
    <property type="entry name" value="Small_drug/metabolite_transptr"/>
</dbReference>
<keyword evidence="6" id="KW-0441">Lipid A biosynthesis</keyword>
<evidence type="ECO:0000256" key="9">
    <source>
        <dbReference type="ARBA" id="ARBA00022989"/>
    </source>
</evidence>
<keyword evidence="8" id="KW-0448">Lipopolysaccharide biosynthesis</keyword>
<dbReference type="PANTHER" id="PTHR30561">
    <property type="entry name" value="SMR FAMILY PROTON-DEPENDENT DRUG EFFLUX TRANSPORTER SUGE"/>
    <property type="match status" value="1"/>
</dbReference>
<dbReference type="Gene3D" id="1.10.3730.20">
    <property type="match status" value="1"/>
</dbReference>
<sequence length="114" mass="12424">MKELYIILLSVFIGAVGQVGLKYGAMRIPDTGSLWEKAIAAWPLIAGLALYGVSTLLWIYALRTVELSYAYPLISLGYILVFIASYFIFHESISLLRLGGLALIVSGIILVAKS</sequence>
<reference evidence="15" key="1">
    <citation type="submission" date="2015-03" db="EMBL/GenBank/DDBJ databases">
        <authorList>
            <person name="Nijsse Bart"/>
        </authorList>
    </citation>
    <scope>NUCLEOTIDE SEQUENCE [LARGE SCALE GENOMIC DNA]</scope>
</reference>
<evidence type="ECO:0000256" key="2">
    <source>
        <dbReference type="ARBA" id="ARBA00007362"/>
    </source>
</evidence>
<keyword evidence="4" id="KW-0444">Lipid biosynthesis</keyword>
<keyword evidence="15" id="KW-1185">Reference proteome</keyword>
<evidence type="ECO:0000256" key="8">
    <source>
        <dbReference type="ARBA" id="ARBA00022985"/>
    </source>
</evidence>
<dbReference type="Pfam" id="PF00892">
    <property type="entry name" value="EamA"/>
    <property type="match status" value="1"/>
</dbReference>
<dbReference type="GO" id="GO:0009103">
    <property type="term" value="P:lipopolysaccharide biosynthetic process"/>
    <property type="evidence" value="ECO:0007669"/>
    <property type="project" value="UniProtKB-KW"/>
</dbReference>
<proteinExistence type="inferred from homology"/>
<keyword evidence="5" id="KW-0997">Cell inner membrane</keyword>
<keyword evidence="7 12" id="KW-0812">Transmembrane</keyword>
<accession>A0A0U1KZR5</accession>
<keyword evidence="11 12" id="KW-0472">Membrane</keyword>
<evidence type="ECO:0000256" key="5">
    <source>
        <dbReference type="ARBA" id="ARBA00022519"/>
    </source>
</evidence>
<feature type="transmembrane region" description="Helical" evidence="12">
    <location>
        <begin position="69"/>
        <end position="89"/>
    </location>
</feature>
<dbReference type="GO" id="GO:0005886">
    <property type="term" value="C:plasma membrane"/>
    <property type="evidence" value="ECO:0007669"/>
    <property type="project" value="UniProtKB-SubCell"/>
</dbReference>
<evidence type="ECO:0000256" key="10">
    <source>
        <dbReference type="ARBA" id="ARBA00023098"/>
    </source>
</evidence>
<dbReference type="RefSeq" id="WP_021168571.1">
    <property type="nucleotide sequence ID" value="NZ_CTRP01000011.1"/>
</dbReference>